<dbReference type="InterPro" id="IPR007485">
    <property type="entry name" value="LPS_assembly_LptE"/>
</dbReference>
<evidence type="ECO:0000256" key="4">
    <source>
        <dbReference type="ARBA" id="ARBA00023237"/>
    </source>
</evidence>
<evidence type="ECO:0000313" key="7">
    <source>
        <dbReference type="EMBL" id="VCU72536.1"/>
    </source>
</evidence>
<dbReference type="GO" id="GO:0009279">
    <property type="term" value="C:cell outer membrane"/>
    <property type="evidence" value="ECO:0007669"/>
    <property type="project" value="UniProtKB-SubCell"/>
</dbReference>
<dbReference type="HAMAP" id="MF_01186">
    <property type="entry name" value="LPS_assembly_LptE"/>
    <property type="match status" value="1"/>
</dbReference>
<comment type="subunit">
    <text evidence="6">Component of the lipopolysaccharide transport and assembly complex. Interacts with LptD.</text>
</comment>
<dbReference type="Gene3D" id="3.30.160.150">
    <property type="entry name" value="Lipoprotein like domain"/>
    <property type="match status" value="1"/>
</dbReference>
<dbReference type="AlphaFoldDB" id="A0A3P4BAH2"/>
<evidence type="ECO:0000256" key="6">
    <source>
        <dbReference type="HAMAP-Rule" id="MF_01186"/>
    </source>
</evidence>
<keyword evidence="2 6" id="KW-0472">Membrane</keyword>
<comment type="function">
    <text evidence="6">Together with LptD, is involved in the assembly of lipopolysaccharide (LPS) at the surface of the outer membrane. Required for the proper assembly of LptD. Binds LPS and may serve as the LPS recognition site at the outer membrane.</text>
</comment>
<dbReference type="InterPro" id="IPR006311">
    <property type="entry name" value="TAT_signal"/>
</dbReference>
<protein>
    <recommendedName>
        <fullName evidence="6">LPS-assembly lipoprotein LptE</fullName>
    </recommendedName>
</protein>
<dbReference type="PROSITE" id="PS51257">
    <property type="entry name" value="PROKAR_LIPOPROTEIN"/>
    <property type="match status" value="1"/>
</dbReference>
<dbReference type="GO" id="GO:0001530">
    <property type="term" value="F:lipopolysaccharide binding"/>
    <property type="evidence" value="ECO:0007669"/>
    <property type="project" value="TreeGrafter"/>
</dbReference>
<gene>
    <name evidence="6 7" type="primary">lptE</name>
    <name evidence="7" type="ORF">PIGHUM_04638</name>
</gene>
<comment type="similarity">
    <text evidence="6">Belongs to the LptE lipoprotein family.</text>
</comment>
<proteinExistence type="inferred from homology"/>
<dbReference type="GO" id="GO:0043165">
    <property type="term" value="P:Gram-negative-bacterium-type cell outer membrane assembly"/>
    <property type="evidence" value="ECO:0007669"/>
    <property type="project" value="UniProtKB-UniRule"/>
</dbReference>
<dbReference type="PANTHER" id="PTHR38098:SF1">
    <property type="entry name" value="LPS-ASSEMBLY LIPOPROTEIN LPTE"/>
    <property type="match status" value="1"/>
</dbReference>
<organism evidence="7 8">
    <name type="scientific">Pigmentiphaga humi</name>
    <dbReference type="NCBI Taxonomy" id="2478468"/>
    <lineage>
        <taxon>Bacteria</taxon>
        <taxon>Pseudomonadati</taxon>
        <taxon>Pseudomonadota</taxon>
        <taxon>Betaproteobacteria</taxon>
        <taxon>Burkholderiales</taxon>
        <taxon>Alcaligenaceae</taxon>
        <taxon>Pigmentiphaga</taxon>
    </lineage>
</organism>
<evidence type="ECO:0000256" key="5">
    <source>
        <dbReference type="ARBA" id="ARBA00023288"/>
    </source>
</evidence>
<dbReference type="Pfam" id="PF04390">
    <property type="entry name" value="LptE"/>
    <property type="match status" value="1"/>
</dbReference>
<keyword evidence="3 6" id="KW-0564">Palmitate</keyword>
<name>A0A3P4BAH2_9BURK</name>
<evidence type="ECO:0000256" key="2">
    <source>
        <dbReference type="ARBA" id="ARBA00023136"/>
    </source>
</evidence>
<accession>A0A3P4BAH2</accession>
<dbReference type="GO" id="GO:0015920">
    <property type="term" value="P:lipopolysaccharide transport"/>
    <property type="evidence" value="ECO:0007669"/>
    <property type="project" value="TreeGrafter"/>
</dbReference>
<evidence type="ECO:0000313" key="8">
    <source>
        <dbReference type="Proteomes" id="UP000277294"/>
    </source>
</evidence>
<dbReference type="Proteomes" id="UP000277294">
    <property type="component" value="Unassembled WGS sequence"/>
</dbReference>
<evidence type="ECO:0000256" key="3">
    <source>
        <dbReference type="ARBA" id="ARBA00023139"/>
    </source>
</evidence>
<dbReference type="GO" id="GO:1990351">
    <property type="term" value="C:transporter complex"/>
    <property type="evidence" value="ECO:0007669"/>
    <property type="project" value="TreeGrafter"/>
</dbReference>
<evidence type="ECO:0000256" key="1">
    <source>
        <dbReference type="ARBA" id="ARBA00022729"/>
    </source>
</evidence>
<keyword evidence="4 6" id="KW-0998">Cell outer membrane</keyword>
<keyword evidence="5 6" id="KW-0449">Lipoprotein</keyword>
<dbReference type="RefSeq" id="WP_246013471.1">
    <property type="nucleotide sequence ID" value="NZ_UWPJ01000041.1"/>
</dbReference>
<sequence length="172" mass="19225">MKPWSFSDMADARRRFLRAAAGAGGLALLTGCGFALRGTANLPFSTLYIGASDTSEMGAQLRRYVRNTTNTQVVEDPRQAQAQLQILSETRERSILTLDAAGRVREYELRYLLSFRVQGNGREYIPDTTIALKRDITFADANTLAKDSEANLLYRDMQNEAVQQVLRRMAAI</sequence>
<dbReference type="PANTHER" id="PTHR38098">
    <property type="entry name" value="LPS-ASSEMBLY LIPOPROTEIN LPTE"/>
    <property type="match status" value="1"/>
</dbReference>
<comment type="subcellular location">
    <subcellularLocation>
        <location evidence="6">Cell outer membrane</location>
        <topology evidence="6">Lipid-anchor</topology>
    </subcellularLocation>
</comment>
<dbReference type="EMBL" id="UWPJ01000041">
    <property type="protein sequence ID" value="VCU72536.1"/>
    <property type="molecule type" value="Genomic_DNA"/>
</dbReference>
<dbReference type="PROSITE" id="PS51318">
    <property type="entry name" value="TAT"/>
    <property type="match status" value="1"/>
</dbReference>
<keyword evidence="8" id="KW-1185">Reference proteome</keyword>
<keyword evidence="1 6" id="KW-0732">Signal</keyword>
<reference evidence="7 8" key="1">
    <citation type="submission" date="2018-10" db="EMBL/GenBank/DDBJ databases">
        <authorList>
            <person name="Criscuolo A."/>
        </authorList>
    </citation>
    <scope>NUCLEOTIDE SEQUENCE [LARGE SCALE GENOMIC DNA]</scope>
    <source>
        <strain evidence="7">DnA1</strain>
    </source>
</reference>